<dbReference type="SUPFAM" id="SSF52540">
    <property type="entry name" value="P-loop containing nucleoside triphosphate hydrolases"/>
    <property type="match status" value="2"/>
</dbReference>
<evidence type="ECO:0000256" key="5">
    <source>
        <dbReference type="ARBA" id="ARBA00022618"/>
    </source>
</evidence>
<dbReference type="InterPro" id="IPR028468">
    <property type="entry name" value="Smc1_ABC"/>
</dbReference>
<dbReference type="GO" id="GO:0003677">
    <property type="term" value="F:DNA binding"/>
    <property type="evidence" value="ECO:0007669"/>
    <property type="project" value="TreeGrafter"/>
</dbReference>
<dbReference type="CDD" id="cd03275">
    <property type="entry name" value="ABC_SMC1_euk"/>
    <property type="match status" value="1"/>
</dbReference>
<dbReference type="InterPro" id="IPR036277">
    <property type="entry name" value="SMC_hinge_sf"/>
</dbReference>
<proteinExistence type="inferred from homology"/>
<dbReference type="InterPro" id="IPR024704">
    <property type="entry name" value="SMC"/>
</dbReference>
<dbReference type="InterPro" id="IPR010935">
    <property type="entry name" value="SMC_hinge"/>
</dbReference>
<dbReference type="GO" id="GO:0008278">
    <property type="term" value="C:cohesin complex"/>
    <property type="evidence" value="ECO:0007669"/>
    <property type="project" value="InterPro"/>
</dbReference>
<dbReference type="GO" id="GO:0051301">
    <property type="term" value="P:cell division"/>
    <property type="evidence" value="ECO:0007669"/>
    <property type="project" value="UniProtKB-KW"/>
</dbReference>
<dbReference type="GO" id="GO:0005634">
    <property type="term" value="C:nucleus"/>
    <property type="evidence" value="ECO:0007669"/>
    <property type="project" value="UniProtKB-SubCell"/>
</dbReference>
<feature type="coiled-coil region" evidence="11">
    <location>
        <begin position="824"/>
        <end position="900"/>
    </location>
</feature>
<evidence type="ECO:0000256" key="12">
    <source>
        <dbReference type="SAM" id="MobiDB-lite"/>
    </source>
</evidence>
<evidence type="ECO:0000256" key="11">
    <source>
        <dbReference type="SAM" id="Coils"/>
    </source>
</evidence>
<keyword evidence="6" id="KW-0498">Mitosis</keyword>
<comment type="caution">
    <text evidence="14">The sequence shown here is derived from an EMBL/GenBank/DDBJ whole genome shotgun (WGS) entry which is preliminary data.</text>
</comment>
<dbReference type="PANTHER" id="PTHR18937">
    <property type="entry name" value="STRUCTURAL MAINTENANCE OF CHROMOSOMES SMC FAMILY MEMBER"/>
    <property type="match status" value="1"/>
</dbReference>
<comment type="subcellular location">
    <subcellularLocation>
        <location evidence="2">Chromosome</location>
    </subcellularLocation>
    <subcellularLocation>
        <location evidence="1 10">Nucleus</location>
    </subcellularLocation>
</comment>
<dbReference type="InterPro" id="IPR027417">
    <property type="entry name" value="P-loop_NTPase"/>
</dbReference>
<dbReference type="Gene3D" id="3.40.50.300">
    <property type="entry name" value="P-loop containing nucleotide triphosphate hydrolases"/>
    <property type="match status" value="2"/>
</dbReference>
<dbReference type="Gene3D" id="3.30.70.1620">
    <property type="match status" value="1"/>
</dbReference>
<name>A0A9W7XK97_9FUNG</name>
<dbReference type="Gene3D" id="1.20.1060.20">
    <property type="match status" value="1"/>
</dbReference>
<keyword evidence="8 10" id="KW-0539">Nucleus</keyword>
<dbReference type="GO" id="GO:0007062">
    <property type="term" value="P:sister chromatid cohesion"/>
    <property type="evidence" value="ECO:0007669"/>
    <property type="project" value="InterPro"/>
</dbReference>
<feature type="region of interest" description="Disordered" evidence="12">
    <location>
        <begin position="1199"/>
        <end position="1231"/>
    </location>
</feature>
<dbReference type="InterPro" id="IPR003395">
    <property type="entry name" value="RecF/RecN/SMC_N"/>
</dbReference>
<feature type="compositionally biased region" description="Basic and acidic residues" evidence="12">
    <location>
        <begin position="351"/>
        <end position="368"/>
    </location>
</feature>
<evidence type="ECO:0000256" key="2">
    <source>
        <dbReference type="ARBA" id="ARBA00004286"/>
    </source>
</evidence>
<dbReference type="Pfam" id="PF06470">
    <property type="entry name" value="SMC_hinge"/>
    <property type="match status" value="1"/>
</dbReference>
<evidence type="ECO:0000256" key="4">
    <source>
        <dbReference type="ARBA" id="ARBA00022454"/>
    </source>
</evidence>
<dbReference type="Proteomes" id="UP001145021">
    <property type="component" value="Unassembled WGS sequence"/>
</dbReference>
<reference evidence="14" key="1">
    <citation type="submission" date="2022-07" db="EMBL/GenBank/DDBJ databases">
        <title>Phylogenomic reconstructions and comparative analyses of Kickxellomycotina fungi.</title>
        <authorList>
            <person name="Reynolds N.K."/>
            <person name="Stajich J.E."/>
            <person name="Barry K."/>
            <person name="Grigoriev I.V."/>
            <person name="Crous P."/>
            <person name="Smith M.E."/>
        </authorList>
    </citation>
    <scope>NUCLEOTIDE SEQUENCE</scope>
    <source>
        <strain evidence="14">NBRC 105413</strain>
    </source>
</reference>
<feature type="coiled-coil region" evidence="11">
    <location>
        <begin position="682"/>
        <end position="709"/>
    </location>
</feature>
<evidence type="ECO:0000259" key="13">
    <source>
        <dbReference type="SMART" id="SM00968"/>
    </source>
</evidence>
<evidence type="ECO:0000256" key="10">
    <source>
        <dbReference type="PIRNR" id="PIRNR005719"/>
    </source>
</evidence>
<organism evidence="14 15">
    <name type="scientific">Coemansia asiatica</name>
    <dbReference type="NCBI Taxonomy" id="1052880"/>
    <lineage>
        <taxon>Eukaryota</taxon>
        <taxon>Fungi</taxon>
        <taxon>Fungi incertae sedis</taxon>
        <taxon>Zoopagomycota</taxon>
        <taxon>Kickxellomycotina</taxon>
        <taxon>Kickxellomycetes</taxon>
        <taxon>Kickxellales</taxon>
        <taxon>Kickxellaceae</taxon>
        <taxon>Coemansia</taxon>
    </lineage>
</organism>
<feature type="compositionally biased region" description="Acidic residues" evidence="12">
    <location>
        <begin position="1210"/>
        <end position="1227"/>
    </location>
</feature>
<keyword evidence="9" id="KW-0131">Cell cycle</keyword>
<comment type="similarity">
    <text evidence="3">Belongs to the SMC family. SMC1 subfamily.</text>
</comment>
<keyword evidence="4" id="KW-0158">Chromosome</keyword>
<dbReference type="SMART" id="SM00968">
    <property type="entry name" value="SMC_hinge"/>
    <property type="match status" value="1"/>
</dbReference>
<evidence type="ECO:0000313" key="15">
    <source>
        <dbReference type="Proteomes" id="UP001145021"/>
    </source>
</evidence>
<evidence type="ECO:0000256" key="8">
    <source>
        <dbReference type="ARBA" id="ARBA00023242"/>
    </source>
</evidence>
<gene>
    <name evidence="14" type="primary">SMC1</name>
    <name evidence="14" type="ORF">LPJ64_004157</name>
</gene>
<evidence type="ECO:0000256" key="1">
    <source>
        <dbReference type="ARBA" id="ARBA00004123"/>
    </source>
</evidence>
<evidence type="ECO:0000256" key="3">
    <source>
        <dbReference type="ARBA" id="ARBA00005597"/>
    </source>
</evidence>
<evidence type="ECO:0000256" key="7">
    <source>
        <dbReference type="ARBA" id="ARBA00023054"/>
    </source>
</evidence>
<protein>
    <recommendedName>
        <fullName evidence="10">Structural maintenance of chromosomes protein</fullName>
    </recommendedName>
</protein>
<dbReference type="PIRSF" id="PIRSF005719">
    <property type="entry name" value="SMC"/>
    <property type="match status" value="1"/>
</dbReference>
<dbReference type="GO" id="GO:0005524">
    <property type="term" value="F:ATP binding"/>
    <property type="evidence" value="ECO:0007669"/>
    <property type="project" value="InterPro"/>
</dbReference>
<feature type="domain" description="SMC hinge" evidence="13">
    <location>
        <begin position="521"/>
        <end position="637"/>
    </location>
</feature>
<keyword evidence="5" id="KW-0132">Cell division</keyword>
<evidence type="ECO:0000256" key="9">
    <source>
        <dbReference type="ARBA" id="ARBA00023306"/>
    </source>
</evidence>
<dbReference type="PANTHER" id="PTHR18937:SF12">
    <property type="entry name" value="STRUCTURAL MAINTENANCE OF CHROMOSOMES PROTEIN"/>
    <property type="match status" value="1"/>
</dbReference>
<dbReference type="GO" id="GO:0016887">
    <property type="term" value="F:ATP hydrolysis activity"/>
    <property type="evidence" value="ECO:0007669"/>
    <property type="project" value="InterPro"/>
</dbReference>
<evidence type="ECO:0000313" key="14">
    <source>
        <dbReference type="EMBL" id="KAJ1644145.1"/>
    </source>
</evidence>
<dbReference type="EMBL" id="JANBOH010000190">
    <property type="protein sequence ID" value="KAJ1644145.1"/>
    <property type="molecule type" value="Genomic_DNA"/>
</dbReference>
<feature type="region of interest" description="Disordered" evidence="12">
    <location>
        <begin position="351"/>
        <end position="377"/>
    </location>
</feature>
<evidence type="ECO:0000256" key="6">
    <source>
        <dbReference type="ARBA" id="ARBA00022776"/>
    </source>
</evidence>
<feature type="coiled-coil region" evidence="11">
    <location>
        <begin position="1048"/>
        <end position="1075"/>
    </location>
</feature>
<feature type="coiled-coil region" evidence="11">
    <location>
        <begin position="444"/>
        <end position="510"/>
    </location>
</feature>
<dbReference type="Pfam" id="PF02463">
    <property type="entry name" value="SMC_N"/>
    <property type="match status" value="1"/>
</dbReference>
<dbReference type="SUPFAM" id="SSF75553">
    <property type="entry name" value="Smc hinge domain"/>
    <property type="match status" value="1"/>
</dbReference>
<keyword evidence="7 11" id="KW-0175">Coiled coil</keyword>
<sequence length="1306" mass="145502">MGRLVQLELENFKSYRGHQVIGPFSSFTAVVGPNGAGKSNLMDAISFVLGVRSSHLRSTQLKDLVYRGRTVETRNGRVIDEAGDQYGRRAWVKAVYEDDNQRTINFQRTITASGDSEYRINGRAVSLQTYNQALESQNILVKAKNFLVFQGDVEAVASQSPKDLTRLVEQISGSWELHGEYSELEKLQDAAAERSTFAYNKKRAVATEVQSIVEQKKELDLYESKVQLRTKLTVEHMLHKLFVAEDRIREIKQDISTLHGGSIAQATQQHASLNASLQAQQKSQAVAYKAVNRQERQIKLVEQKIETRQPKLAGLAEKVSHMQRKVKHLEENASAAEADATRQRGVVEELNSEHRRVKDAEQRFEQENQSRSGQQISEDVMAEYNKLSEQLRSASMDDTHQRDVLDREVQLLVEAAKRASDKVEGLQSTRDGLAASEHAYTQQLHIATGEMHAVEKEMQQARREVEASKTEHERLVRLEIELNEKLAGVIKELAQARADQRESAREAKMRETVSALQRVFSGVHGRLAELCRPTQHKYDISVATVLGRLMDAVVVDRQATALECIAYMKEQRAGQATFLPLDALQPAPVSDSVRHAHRGARLATDVLQYDASIEAAVLHACGGALICDTVDIARHLAYERRLDAKTVTLDGTIIHRSGLITGGTSANGGQHAQTKRWEAAAIEKLRRARDRLTEELQDVARERRRLAKDDMLESKVRGLQTRHQIARETVDALSRKTQGVATERAHTESQLSNAEPIAAEASQELQAKRDLRSQVIARIHAAAQPIFADFCARLSIESVDAFESQLLPATEACDERRLQFTTHLARLDSQRAFETKQLEAVEANLSQLLQTLQAARGSLTELQNELGSEQRQMDASVAQIETLRSELVALRRKYGDVTDDVQAARLNVEQGQRALDTMTKDLGAKATELERAMADRAAVLRRCKIEDIPLPLQQGSLQALALDTGVISESQTAEAYLSQLSLGDSSTQASASMMEIGDEDIVVDYSTLPRQARDGVAAAVDQKYTDDLARLTAEIEALNPNPHARERLEAARGRLQEIEFEHNAARQEARDAKTAFQAVRRRRHEMFMRCFNHLSTAIDHSYKALTQSPLFPLGGTAYLALEDPESPYLSGIKYHAMPPLKRFRDMDQLSGGEKTVAALALLFSLQTFRPAPFFVLDEVDAALDLANVSKLANYLREHARSAPKAPTAEETGDEAADEEEEEEEAVDPDASHYMLRQSARIKKPAAVAVSEPESNGVSSTSAEFQFIVISLKQALFERAQSLVGIYRDQPQNSSQVLTIDLEQFPA</sequence>
<keyword evidence="15" id="KW-1185">Reference proteome</keyword>
<accession>A0A9W7XK97</accession>